<dbReference type="Proteomes" id="UP000517252">
    <property type="component" value="Unassembled WGS sequence"/>
</dbReference>
<organism evidence="1 2">
    <name type="scientific">Trichoderma asperellum</name>
    <name type="common">Filamentous fungus</name>
    <dbReference type="NCBI Taxonomy" id="101201"/>
    <lineage>
        <taxon>Eukaryota</taxon>
        <taxon>Fungi</taxon>
        <taxon>Dikarya</taxon>
        <taxon>Ascomycota</taxon>
        <taxon>Pezizomycotina</taxon>
        <taxon>Sordariomycetes</taxon>
        <taxon>Hypocreomycetidae</taxon>
        <taxon>Hypocreales</taxon>
        <taxon>Hypocreaceae</taxon>
        <taxon>Trichoderma</taxon>
    </lineage>
</organism>
<dbReference type="EMBL" id="BLZH01000007">
    <property type="protein sequence ID" value="GFP57113.1"/>
    <property type="molecule type" value="Genomic_DNA"/>
</dbReference>
<accession>A0A6V8R3E1</accession>
<gene>
    <name evidence="1" type="ORF">TASIC1_0007060500</name>
</gene>
<name>A0A6V8R3E1_TRIAP</name>
<comment type="caution">
    <text evidence="1">The sequence shown here is derived from an EMBL/GenBank/DDBJ whole genome shotgun (WGS) entry which is preliminary data.</text>
</comment>
<evidence type="ECO:0000313" key="1">
    <source>
        <dbReference type="EMBL" id="GFP57113.1"/>
    </source>
</evidence>
<proteinExistence type="predicted"/>
<dbReference type="AlphaFoldDB" id="A0A6V8R3E1"/>
<reference evidence="1 2" key="1">
    <citation type="submission" date="2020-07" db="EMBL/GenBank/DDBJ databases">
        <title>Trichoderma asperellum IC-1 whole genome shotgun sequence.</title>
        <authorList>
            <person name="Kanamasa S."/>
            <person name="Takahashi H."/>
        </authorList>
    </citation>
    <scope>NUCLEOTIDE SEQUENCE [LARGE SCALE GENOMIC DNA]</scope>
    <source>
        <strain evidence="1 2">IC-1</strain>
    </source>
</reference>
<sequence>MGIFGRAAPARVETDKVIPLGFLDNSPVMTRIVLYNLMVYDDVLDPEKLRDALDRLVQRPGWGKMGARLRSNAKGGLDYHVPAVFSNDRPAIGYTHIVHDMRREDHPIASKLPKPTTNAGATIVADPDEFLPLAKGPGCPGVVDDYLYSDRPMFGLHIVSFTDSTLVTLHWLHISCDTLGNKAVMQNWILMLEGRDDEVLPQAGFDSDPCADLGKYPIETHVLEKERMSNGAMAGWLFNNLGDLTFRAKENRMVCLPGAYVDKMFDTAMDELISQAEVGKKPFLTDNDILTAWCTRMALSHLPPNSDTPVTIQLAGSMRKSLKVDLLPTDQPYVANCFGFMNVLLQASDVLSRPLSYTAAKIREAVNAQRSRGQLEAYWSMYREQAVALPIFFGSSRTHQLSYSNWTQSDLFNMDFSAAAVNPRSEPCLPSYINHSQMPFQFGEGFLFMGKDSKGNYWMCGYRVKGKWAEIQKTLEAEAEARAMA</sequence>
<evidence type="ECO:0000313" key="2">
    <source>
        <dbReference type="Proteomes" id="UP000517252"/>
    </source>
</evidence>
<dbReference type="Gene3D" id="3.30.559.10">
    <property type="entry name" value="Chloramphenicol acetyltransferase-like domain"/>
    <property type="match status" value="1"/>
</dbReference>
<dbReference type="OrthoDB" id="21502at2759"/>
<protein>
    <submittedName>
        <fullName evidence="1">Transcriptional regulator calD</fullName>
    </submittedName>
</protein>
<dbReference type="InterPro" id="IPR023213">
    <property type="entry name" value="CAT-like_dom_sf"/>
</dbReference>